<name>A0A5Q2RCH7_9ACTN</name>
<proteinExistence type="predicted"/>
<dbReference type="InterPro" id="IPR024064">
    <property type="entry name" value="FdhE-like_sf"/>
</dbReference>
<accession>A0A5Q2RCH7</accession>
<gene>
    <name evidence="1" type="ORF">GH723_05185</name>
</gene>
<evidence type="ECO:0000313" key="2">
    <source>
        <dbReference type="Proteomes" id="UP000334019"/>
    </source>
</evidence>
<dbReference type="EMBL" id="CP045851">
    <property type="protein sequence ID" value="QGG94548.1"/>
    <property type="molecule type" value="Genomic_DNA"/>
</dbReference>
<protein>
    <submittedName>
        <fullName evidence="1">Uncharacterized protein</fullName>
    </submittedName>
</protein>
<dbReference type="RefSeq" id="WP_153758654.1">
    <property type="nucleotide sequence ID" value="NZ_CP045851.1"/>
</dbReference>
<dbReference type="KEGG" id="atq:GH723_05185"/>
<organism evidence="1 2">
    <name type="scientific">Actinomarinicola tropica</name>
    <dbReference type="NCBI Taxonomy" id="2789776"/>
    <lineage>
        <taxon>Bacteria</taxon>
        <taxon>Bacillati</taxon>
        <taxon>Actinomycetota</taxon>
        <taxon>Acidimicrobiia</taxon>
        <taxon>Acidimicrobiales</taxon>
        <taxon>Iamiaceae</taxon>
        <taxon>Actinomarinicola</taxon>
    </lineage>
</organism>
<dbReference type="SUPFAM" id="SSF144020">
    <property type="entry name" value="FdhE-like"/>
    <property type="match status" value="1"/>
</dbReference>
<reference evidence="1 2" key="1">
    <citation type="submission" date="2019-11" db="EMBL/GenBank/DDBJ databases">
        <authorList>
            <person name="He Y."/>
        </authorList>
    </citation>
    <scope>NUCLEOTIDE SEQUENCE [LARGE SCALE GENOMIC DNA]</scope>
    <source>
        <strain evidence="1 2">SCSIO 58843</strain>
    </source>
</reference>
<keyword evidence="2" id="KW-1185">Reference proteome</keyword>
<evidence type="ECO:0000313" key="1">
    <source>
        <dbReference type="EMBL" id="QGG94548.1"/>
    </source>
</evidence>
<dbReference type="Proteomes" id="UP000334019">
    <property type="component" value="Chromosome"/>
</dbReference>
<sequence>MGIFNRKKRRDTTLDLRDEPVIDLTSSPPAAVWGFPTRCPECGDYGYLDRIDVRLEVMYQHCPTCWHKWETPRSATVSEA</sequence>
<dbReference type="AlphaFoldDB" id="A0A5Q2RCH7"/>